<evidence type="ECO:0000313" key="3">
    <source>
        <dbReference type="Proteomes" id="UP000595140"/>
    </source>
</evidence>
<proteinExistence type="predicted"/>
<dbReference type="EMBL" id="OOIL02000448">
    <property type="protein sequence ID" value="VFQ64922.1"/>
    <property type="molecule type" value="Genomic_DNA"/>
</dbReference>
<evidence type="ECO:0000313" key="2">
    <source>
        <dbReference type="EMBL" id="VFQ64922.1"/>
    </source>
</evidence>
<reference evidence="2 3" key="1">
    <citation type="submission" date="2018-04" db="EMBL/GenBank/DDBJ databases">
        <authorList>
            <person name="Vogel A."/>
        </authorList>
    </citation>
    <scope>NUCLEOTIDE SEQUENCE [LARGE SCALE GENOMIC DNA]</scope>
</reference>
<sequence>MARGKKSGSLYMVRLPSEGVIVPVQKINKVQFIESRGQKKVVYATKKPRATGKTQDEQKRKGSRRPVRGICGSGSSYDALAKVSKRQWVRRTSILVIGTSPYNFFLSVESVCFQDVLGSSSVHLQWEMVGTEDESGADSAVTDVLELERASTRPSVF</sequence>
<dbReference type="AlphaFoldDB" id="A0A484KSB5"/>
<dbReference type="Proteomes" id="UP000595140">
    <property type="component" value="Unassembled WGS sequence"/>
</dbReference>
<organism evidence="2 3">
    <name type="scientific">Cuscuta campestris</name>
    <dbReference type="NCBI Taxonomy" id="132261"/>
    <lineage>
        <taxon>Eukaryota</taxon>
        <taxon>Viridiplantae</taxon>
        <taxon>Streptophyta</taxon>
        <taxon>Embryophyta</taxon>
        <taxon>Tracheophyta</taxon>
        <taxon>Spermatophyta</taxon>
        <taxon>Magnoliopsida</taxon>
        <taxon>eudicotyledons</taxon>
        <taxon>Gunneridae</taxon>
        <taxon>Pentapetalae</taxon>
        <taxon>asterids</taxon>
        <taxon>lamiids</taxon>
        <taxon>Solanales</taxon>
        <taxon>Convolvulaceae</taxon>
        <taxon>Cuscuteae</taxon>
        <taxon>Cuscuta</taxon>
        <taxon>Cuscuta subgen. Grammica</taxon>
        <taxon>Cuscuta sect. Cleistogrammica</taxon>
    </lineage>
</organism>
<evidence type="ECO:0000256" key="1">
    <source>
        <dbReference type="SAM" id="MobiDB-lite"/>
    </source>
</evidence>
<keyword evidence="3" id="KW-1185">Reference proteome</keyword>
<dbReference type="OrthoDB" id="1320212at2759"/>
<gene>
    <name evidence="2" type="ORF">CCAM_LOCUS6698</name>
</gene>
<accession>A0A484KSB5</accession>
<protein>
    <submittedName>
        <fullName evidence="2">Uncharacterized protein</fullName>
    </submittedName>
</protein>
<name>A0A484KSB5_9ASTE</name>
<feature type="region of interest" description="Disordered" evidence="1">
    <location>
        <begin position="45"/>
        <end position="68"/>
    </location>
</feature>